<dbReference type="Proteomes" id="UP000546173">
    <property type="component" value="Unassembled WGS sequence"/>
</dbReference>
<evidence type="ECO:0000313" key="8">
    <source>
        <dbReference type="Proteomes" id="UP000546173"/>
    </source>
</evidence>
<keyword evidence="4" id="KW-0238">DNA-binding</keyword>
<dbReference type="NCBIfam" id="NF003451">
    <property type="entry name" value="PRK05022.1"/>
    <property type="match status" value="1"/>
</dbReference>
<dbReference type="InterPro" id="IPR025944">
    <property type="entry name" value="Sigma_54_int_dom_CS"/>
</dbReference>
<keyword evidence="5" id="KW-0804">Transcription</keyword>
<dbReference type="Gene3D" id="3.30.450.40">
    <property type="match status" value="1"/>
</dbReference>
<evidence type="ECO:0000256" key="5">
    <source>
        <dbReference type="ARBA" id="ARBA00023163"/>
    </source>
</evidence>
<gene>
    <name evidence="7" type="primary">norR</name>
    <name evidence="7" type="ORF">H7993_01305</name>
</gene>
<dbReference type="Pfam" id="PF01590">
    <property type="entry name" value="GAF"/>
    <property type="match status" value="1"/>
</dbReference>
<dbReference type="EMBL" id="JACMYH010000001">
    <property type="protein sequence ID" value="MBC2677016.1"/>
    <property type="molecule type" value="Genomic_DNA"/>
</dbReference>
<dbReference type="PRINTS" id="PR01590">
    <property type="entry name" value="HTHFIS"/>
</dbReference>
<dbReference type="PROSITE" id="PS00688">
    <property type="entry name" value="SIGMA54_INTERACT_3"/>
    <property type="match status" value="1"/>
</dbReference>
<name>A0A7X1G209_9PSED</name>
<dbReference type="GO" id="GO:0006355">
    <property type="term" value="P:regulation of DNA-templated transcription"/>
    <property type="evidence" value="ECO:0007669"/>
    <property type="project" value="InterPro"/>
</dbReference>
<dbReference type="InterPro" id="IPR002078">
    <property type="entry name" value="Sigma_54_int"/>
</dbReference>
<dbReference type="SUPFAM" id="SSF55781">
    <property type="entry name" value="GAF domain-like"/>
    <property type="match status" value="1"/>
</dbReference>
<dbReference type="CDD" id="cd00009">
    <property type="entry name" value="AAA"/>
    <property type="match status" value="1"/>
</dbReference>
<dbReference type="PANTHER" id="PTHR32071">
    <property type="entry name" value="TRANSCRIPTIONAL REGULATORY PROTEIN"/>
    <property type="match status" value="1"/>
</dbReference>
<dbReference type="RefSeq" id="WP_185793176.1">
    <property type="nucleotide sequence ID" value="NZ_JACMYH010000001.1"/>
</dbReference>
<organism evidence="7 8">
    <name type="scientific">Pseudomonas baltica</name>
    <dbReference type="NCBI Taxonomy" id="2762576"/>
    <lineage>
        <taxon>Bacteria</taxon>
        <taxon>Pseudomonadati</taxon>
        <taxon>Pseudomonadota</taxon>
        <taxon>Gammaproteobacteria</taxon>
        <taxon>Pseudomonadales</taxon>
        <taxon>Pseudomonadaceae</taxon>
        <taxon>Pseudomonas</taxon>
    </lineage>
</organism>
<protein>
    <submittedName>
        <fullName evidence="7">Nitric oxide reductase transcriptional regulator NorR</fullName>
    </submittedName>
</protein>
<proteinExistence type="predicted"/>
<comment type="caution">
    <text evidence="7">The sequence shown here is derived from an EMBL/GenBank/DDBJ whole genome shotgun (WGS) entry which is preliminary data.</text>
</comment>
<dbReference type="GO" id="GO:0005524">
    <property type="term" value="F:ATP binding"/>
    <property type="evidence" value="ECO:0007669"/>
    <property type="project" value="UniProtKB-KW"/>
</dbReference>
<evidence type="ECO:0000256" key="2">
    <source>
        <dbReference type="ARBA" id="ARBA00022840"/>
    </source>
</evidence>
<feature type="domain" description="Sigma-54 factor interaction" evidence="6">
    <location>
        <begin position="199"/>
        <end position="428"/>
    </location>
</feature>
<dbReference type="PROSITE" id="PS50045">
    <property type="entry name" value="SIGMA54_INTERACT_4"/>
    <property type="match status" value="1"/>
</dbReference>
<accession>A0A7X1G209</accession>
<keyword evidence="3" id="KW-0805">Transcription regulation</keyword>
<dbReference type="PROSITE" id="PS00676">
    <property type="entry name" value="SIGMA54_INTERACT_2"/>
    <property type="match status" value="1"/>
</dbReference>
<evidence type="ECO:0000313" key="7">
    <source>
        <dbReference type="EMBL" id="MBC2677016.1"/>
    </source>
</evidence>
<dbReference type="InterPro" id="IPR002197">
    <property type="entry name" value="HTH_Fis"/>
</dbReference>
<dbReference type="Gene3D" id="1.10.10.60">
    <property type="entry name" value="Homeodomain-like"/>
    <property type="match status" value="1"/>
</dbReference>
<dbReference type="Pfam" id="PF02954">
    <property type="entry name" value="HTH_8"/>
    <property type="match status" value="1"/>
</dbReference>
<evidence type="ECO:0000259" key="6">
    <source>
        <dbReference type="PROSITE" id="PS50045"/>
    </source>
</evidence>
<dbReference type="AlphaFoldDB" id="A0A7X1G209"/>
<sequence length="528" mass="58003">MKRKVISTQSSRALQALLPLLSDLTAQISAEHRYQRVLDALRELVPTDAVAILRLEDRVLIPEAAHGLAVDAMARRYPVDSHPRLKAIVEAPGAILFAPDCPYPDPYDGLIGASALPVHDCMGCALRINEKIWGVLTLDALKVGQFSEDDLQTVETFARLAAATVVAAGHFDELMRTLEGERKRAEAYRLAHQGGPQRMIGTSEAFKQLLGEIDLVAPSELTVLITGETGVGKELVARRLHSHSHRADKPMISVNCAALPEHLVESELFGHVKGAFSGAVESRLGKFEMASGGTLFLDEIGELPLSVQAKLLRVLQGGDVQRVGSDRSHVVDIRLLAASNRDLAEEVRTGRFRADLYHRLTVYPLRVPPLRERKEDILLLAGAFAEENQYRMALPPVRFATHAKSALGQYTWPGNVRELEHQIARAVLKAKKRVSGSARKDMLVLLADDFDLPTTARVLETEPTRSSDSVRSMPLDYKAAVDDYKKELLENALMQHRGNITAAAKSLGLDRANLARLAARLGVSVRRV</sequence>
<dbReference type="FunFam" id="3.40.50.300:FF:000006">
    <property type="entry name" value="DNA-binding transcriptional regulator NtrC"/>
    <property type="match status" value="1"/>
</dbReference>
<keyword evidence="2" id="KW-0067">ATP-binding</keyword>
<keyword evidence="1" id="KW-0547">Nucleotide-binding</keyword>
<dbReference type="SMART" id="SM00065">
    <property type="entry name" value="GAF"/>
    <property type="match status" value="1"/>
</dbReference>
<dbReference type="InterPro" id="IPR058031">
    <property type="entry name" value="AAA_lid_NorR"/>
</dbReference>
<reference evidence="7 8" key="1">
    <citation type="submission" date="2020-08" db="EMBL/GenBank/DDBJ databases">
        <title>Pseudomonas sp. nov.</title>
        <authorList>
            <person name="Gieschler S."/>
            <person name="Fiedler G."/>
            <person name="Brinks E."/>
            <person name="Boehnlein C."/>
            <person name="Franz C.M.A.P."/>
            <person name="Kabisch J."/>
        </authorList>
    </citation>
    <scope>NUCLEOTIDE SEQUENCE [LARGE SCALE GENOMIC DNA]</scope>
    <source>
        <strain evidence="7 8">MBT-2</strain>
    </source>
</reference>
<dbReference type="PANTHER" id="PTHR32071:SF35">
    <property type="entry name" value="ANAEROBIC NITRIC OXIDE REDUCTASE TRANSCRIPTION REGULATOR NORR"/>
    <property type="match status" value="1"/>
</dbReference>
<evidence type="ECO:0000256" key="4">
    <source>
        <dbReference type="ARBA" id="ARBA00023125"/>
    </source>
</evidence>
<dbReference type="InterPro" id="IPR027417">
    <property type="entry name" value="P-loop_NTPase"/>
</dbReference>
<dbReference type="InterPro" id="IPR003593">
    <property type="entry name" value="AAA+_ATPase"/>
</dbReference>
<dbReference type="InterPro" id="IPR025943">
    <property type="entry name" value="Sigma_54_int_dom_ATP-bd_2"/>
</dbReference>
<evidence type="ECO:0000256" key="3">
    <source>
        <dbReference type="ARBA" id="ARBA00023015"/>
    </source>
</evidence>
<dbReference type="Pfam" id="PF00158">
    <property type="entry name" value="Sigma54_activat"/>
    <property type="match status" value="1"/>
</dbReference>
<dbReference type="InterPro" id="IPR003018">
    <property type="entry name" value="GAF"/>
</dbReference>
<dbReference type="SMART" id="SM00382">
    <property type="entry name" value="AAA"/>
    <property type="match status" value="1"/>
</dbReference>
<dbReference type="GO" id="GO:0043565">
    <property type="term" value="F:sequence-specific DNA binding"/>
    <property type="evidence" value="ECO:0007669"/>
    <property type="project" value="InterPro"/>
</dbReference>
<dbReference type="SUPFAM" id="SSF52540">
    <property type="entry name" value="P-loop containing nucleoside triphosphate hydrolases"/>
    <property type="match status" value="1"/>
</dbReference>
<dbReference type="InterPro" id="IPR025662">
    <property type="entry name" value="Sigma_54_int_dom_ATP-bd_1"/>
</dbReference>
<dbReference type="SUPFAM" id="SSF46689">
    <property type="entry name" value="Homeodomain-like"/>
    <property type="match status" value="1"/>
</dbReference>
<dbReference type="Pfam" id="PF25601">
    <property type="entry name" value="AAA_lid_14"/>
    <property type="match status" value="1"/>
</dbReference>
<dbReference type="InterPro" id="IPR029016">
    <property type="entry name" value="GAF-like_dom_sf"/>
</dbReference>
<dbReference type="PROSITE" id="PS00675">
    <property type="entry name" value="SIGMA54_INTERACT_1"/>
    <property type="match status" value="1"/>
</dbReference>
<keyword evidence="8" id="KW-1185">Reference proteome</keyword>
<evidence type="ECO:0000256" key="1">
    <source>
        <dbReference type="ARBA" id="ARBA00022741"/>
    </source>
</evidence>
<dbReference type="Gene3D" id="1.10.8.60">
    <property type="match status" value="1"/>
</dbReference>
<dbReference type="Gene3D" id="3.40.50.300">
    <property type="entry name" value="P-loop containing nucleotide triphosphate hydrolases"/>
    <property type="match status" value="1"/>
</dbReference>
<dbReference type="InterPro" id="IPR009057">
    <property type="entry name" value="Homeodomain-like_sf"/>
</dbReference>